<keyword evidence="7" id="KW-1015">Disulfide bond</keyword>
<comment type="similarity">
    <text evidence="3 10">Belongs to the glycosyl hydrolase 72 family.</text>
</comment>
<name>A0A137P847_CONC2</name>
<keyword evidence="10" id="KW-0808">Transferase</keyword>
<evidence type="ECO:0000256" key="8">
    <source>
        <dbReference type="ARBA" id="ARBA00023180"/>
    </source>
</evidence>
<evidence type="ECO:0000259" key="12">
    <source>
        <dbReference type="SMART" id="SM00768"/>
    </source>
</evidence>
<comment type="subcellular location">
    <subcellularLocation>
        <location evidence="1">Cell envelope</location>
    </subcellularLocation>
    <subcellularLocation>
        <location evidence="10">Cell membrane</location>
        <topology evidence="10">Lipid-anchor</topology>
        <topology evidence="10">GPI-anchor</topology>
    </subcellularLocation>
    <subcellularLocation>
        <location evidence="2">Membrane</location>
        <topology evidence="2">Lipid-anchor</topology>
        <topology evidence="2">GPI-anchor</topology>
    </subcellularLocation>
</comment>
<dbReference type="InterPro" id="IPR004886">
    <property type="entry name" value="Glucanosyltransferase"/>
</dbReference>
<feature type="region of interest" description="Disordered" evidence="11">
    <location>
        <begin position="434"/>
        <end position="508"/>
    </location>
</feature>
<dbReference type="OrthoDB" id="421038at2759"/>
<keyword evidence="4 10" id="KW-0336">GPI-anchor</keyword>
<evidence type="ECO:0000313" key="14">
    <source>
        <dbReference type="Proteomes" id="UP000070444"/>
    </source>
</evidence>
<dbReference type="GO" id="GO:0071970">
    <property type="term" value="P:fungal-type cell wall (1-&gt;3)-beta-D-glucan biosynthetic process"/>
    <property type="evidence" value="ECO:0007669"/>
    <property type="project" value="TreeGrafter"/>
</dbReference>
<proteinExistence type="inferred from homology"/>
<evidence type="ECO:0000256" key="4">
    <source>
        <dbReference type="ARBA" id="ARBA00022622"/>
    </source>
</evidence>
<feature type="signal peptide" evidence="10">
    <location>
        <begin position="1"/>
        <end position="17"/>
    </location>
</feature>
<dbReference type="PANTHER" id="PTHR31468:SF2">
    <property type="entry name" value="1,3-BETA-GLUCANOSYLTRANSFERASE GAS1"/>
    <property type="match status" value="1"/>
</dbReference>
<keyword evidence="9 10" id="KW-0449">Lipoprotein</keyword>
<dbReference type="Proteomes" id="UP000070444">
    <property type="component" value="Unassembled WGS sequence"/>
</dbReference>
<evidence type="ECO:0000256" key="6">
    <source>
        <dbReference type="ARBA" id="ARBA00023136"/>
    </source>
</evidence>
<feature type="region of interest" description="Disordered" evidence="11">
    <location>
        <begin position="326"/>
        <end position="347"/>
    </location>
</feature>
<dbReference type="GO" id="GO:0031505">
    <property type="term" value="P:fungal-type cell wall organization"/>
    <property type="evidence" value="ECO:0007669"/>
    <property type="project" value="TreeGrafter"/>
</dbReference>
<dbReference type="InterPro" id="IPR017853">
    <property type="entry name" value="GH"/>
</dbReference>
<dbReference type="OMA" id="MTAYFNC"/>
<keyword evidence="14" id="KW-1185">Reference proteome</keyword>
<feature type="compositionally biased region" description="Basic and acidic residues" evidence="11">
    <location>
        <begin position="326"/>
        <end position="337"/>
    </location>
</feature>
<evidence type="ECO:0000313" key="13">
    <source>
        <dbReference type="EMBL" id="KXN71178.1"/>
    </source>
</evidence>
<dbReference type="GO" id="GO:0005886">
    <property type="term" value="C:plasma membrane"/>
    <property type="evidence" value="ECO:0007669"/>
    <property type="project" value="UniProtKB-SubCell"/>
</dbReference>
<dbReference type="SMART" id="SM00768">
    <property type="entry name" value="X8"/>
    <property type="match status" value="1"/>
</dbReference>
<dbReference type="Pfam" id="PF07983">
    <property type="entry name" value="X8"/>
    <property type="match status" value="1"/>
</dbReference>
<feature type="compositionally biased region" description="Basic and acidic residues" evidence="11">
    <location>
        <begin position="434"/>
        <end position="444"/>
    </location>
</feature>
<reference evidence="13 14" key="1">
    <citation type="journal article" date="2015" name="Genome Biol. Evol.">
        <title>Phylogenomic analyses indicate that early fungi evolved digesting cell walls of algal ancestors of land plants.</title>
        <authorList>
            <person name="Chang Y."/>
            <person name="Wang S."/>
            <person name="Sekimoto S."/>
            <person name="Aerts A.L."/>
            <person name="Choi C."/>
            <person name="Clum A."/>
            <person name="LaButti K.M."/>
            <person name="Lindquist E.A."/>
            <person name="Yee Ngan C."/>
            <person name="Ohm R.A."/>
            <person name="Salamov A.A."/>
            <person name="Grigoriev I.V."/>
            <person name="Spatafora J.W."/>
            <person name="Berbee M.L."/>
        </authorList>
    </citation>
    <scope>NUCLEOTIDE SEQUENCE [LARGE SCALE GENOMIC DNA]</scope>
    <source>
        <strain evidence="13 14">NRRL 28638</strain>
    </source>
</reference>
<organism evidence="13 14">
    <name type="scientific">Conidiobolus coronatus (strain ATCC 28846 / CBS 209.66 / NRRL 28638)</name>
    <name type="common">Delacroixia coronata</name>
    <dbReference type="NCBI Taxonomy" id="796925"/>
    <lineage>
        <taxon>Eukaryota</taxon>
        <taxon>Fungi</taxon>
        <taxon>Fungi incertae sedis</taxon>
        <taxon>Zoopagomycota</taxon>
        <taxon>Entomophthoromycotina</taxon>
        <taxon>Entomophthoromycetes</taxon>
        <taxon>Entomophthorales</taxon>
        <taxon>Ancylistaceae</taxon>
        <taxon>Conidiobolus</taxon>
    </lineage>
</organism>
<sequence>MKSTLFTLVSLISPLLAIDPIEIVGNKWFNSKSGEEFIIKGVAYQPGGSGKQDPIANTSQLANAIKLFKELGINTIRVYEAYGHLNHDKGMKMLADAGIYVIFDLSNPKTSINREDPKYDTTILKAFTQKADNFAKYDNTLAYFAGNEVNNDITNTDSNPFVKATIRDMKAHMKAQKRYIPIGYANNDDEKTLKNIVDYFNCGKEEERIDFFGYNIYSWCDDSSMKASGYDKKTDMFKNYGIPVFFSEYGCNEVRPRKFSDIPHLYSSPMSDVFSGGLIYEFTEEANNYGLVKVNGNNFSKLVDFDTYKNQLSKLDLKLANKKSYKAPESDGSKCPKEGSNWKASNDLPPTPSVDACNCLAKTFNCVVSKSYNVTAENSDAGKLFGYACGEGKVDCTRLAADGSKGRYGDISYCDPTTQLSYAFNALYTKSKKNKETCPDDGKHSTQSPSESDEKKCLAMTHNLSDKAPETIGNPDTDDTSKDLPEDSSSDSDKQKGKNGSGNSGSNGHYLLPSFASLAVATLITSLFI</sequence>
<evidence type="ECO:0000256" key="9">
    <source>
        <dbReference type="ARBA" id="ARBA00023288"/>
    </source>
</evidence>
<dbReference type="GO" id="GO:0098552">
    <property type="term" value="C:side of membrane"/>
    <property type="evidence" value="ECO:0007669"/>
    <property type="project" value="UniProtKB-KW"/>
</dbReference>
<evidence type="ECO:0000256" key="7">
    <source>
        <dbReference type="ARBA" id="ARBA00023157"/>
    </source>
</evidence>
<dbReference type="Gene3D" id="1.20.58.1040">
    <property type="match status" value="1"/>
</dbReference>
<dbReference type="PANTHER" id="PTHR31468">
    <property type="entry name" value="1,3-BETA-GLUCANOSYLTRANSFERASE GAS1"/>
    <property type="match status" value="1"/>
</dbReference>
<dbReference type="STRING" id="796925.A0A137P847"/>
<protein>
    <recommendedName>
        <fullName evidence="10">1,3-beta-glucanosyltransferase</fullName>
        <ecNumber evidence="10">2.4.1.-</ecNumber>
    </recommendedName>
</protein>
<evidence type="ECO:0000256" key="5">
    <source>
        <dbReference type="ARBA" id="ARBA00022729"/>
    </source>
</evidence>
<dbReference type="Pfam" id="PF03198">
    <property type="entry name" value="Glyco_hydro_72"/>
    <property type="match status" value="1"/>
</dbReference>
<keyword evidence="6 10" id="KW-0472">Membrane</keyword>
<evidence type="ECO:0000256" key="11">
    <source>
        <dbReference type="SAM" id="MobiDB-lite"/>
    </source>
</evidence>
<keyword evidence="5 10" id="KW-0732">Signal</keyword>
<evidence type="ECO:0000256" key="1">
    <source>
        <dbReference type="ARBA" id="ARBA00004196"/>
    </source>
</evidence>
<evidence type="ECO:0000256" key="10">
    <source>
        <dbReference type="RuleBase" id="RU361209"/>
    </source>
</evidence>
<dbReference type="EMBL" id="KQ964481">
    <property type="protein sequence ID" value="KXN71178.1"/>
    <property type="molecule type" value="Genomic_DNA"/>
</dbReference>
<evidence type="ECO:0000256" key="2">
    <source>
        <dbReference type="ARBA" id="ARBA00004589"/>
    </source>
</evidence>
<dbReference type="SUPFAM" id="SSF51445">
    <property type="entry name" value="(Trans)glycosidases"/>
    <property type="match status" value="1"/>
</dbReference>
<accession>A0A137P847</accession>
<dbReference type="InterPro" id="IPR012946">
    <property type="entry name" value="X8"/>
</dbReference>
<dbReference type="AlphaFoldDB" id="A0A137P847"/>
<dbReference type="GO" id="GO:0042124">
    <property type="term" value="F:1,3-beta-glucanosyltransferase activity"/>
    <property type="evidence" value="ECO:0007669"/>
    <property type="project" value="TreeGrafter"/>
</dbReference>
<evidence type="ECO:0000256" key="3">
    <source>
        <dbReference type="ARBA" id="ARBA00007528"/>
    </source>
</evidence>
<dbReference type="Gene3D" id="3.20.20.80">
    <property type="entry name" value="Glycosidases"/>
    <property type="match status" value="1"/>
</dbReference>
<comment type="function">
    <text evidence="10">Splits internally a 1,3-beta-glucan molecule and transfers the newly generated reducing end (the donor) to the non-reducing end of another 1,3-beta-glucan molecule (the acceptor) forming a 1,3-beta linkage, resulting in the elongation of 1,3-beta-glucan chains in the cell wall.</text>
</comment>
<keyword evidence="8" id="KW-0325">Glycoprotein</keyword>
<feature type="chain" id="PRO_5007230192" description="1,3-beta-glucanosyltransferase" evidence="10">
    <location>
        <begin position="18"/>
        <end position="529"/>
    </location>
</feature>
<dbReference type="EC" id="2.4.1.-" evidence="10"/>
<feature type="domain" description="X8" evidence="12">
    <location>
        <begin position="364"/>
        <end position="459"/>
    </location>
</feature>
<feature type="compositionally biased region" description="Basic and acidic residues" evidence="11">
    <location>
        <begin position="479"/>
        <end position="496"/>
    </location>
</feature>
<gene>
    <name evidence="13" type="ORF">CONCODRAFT_78472</name>
</gene>